<dbReference type="OrthoDB" id="10570489at2759"/>
<dbReference type="Proteomes" id="UP000807342">
    <property type="component" value="Unassembled WGS sequence"/>
</dbReference>
<accession>A0A9P6C3T7</accession>
<dbReference type="EMBL" id="MU151104">
    <property type="protein sequence ID" value="KAF9450472.1"/>
    <property type="molecule type" value="Genomic_DNA"/>
</dbReference>
<gene>
    <name evidence="2" type="ORF">P691DRAFT_465994</name>
</gene>
<reference evidence="2" key="1">
    <citation type="submission" date="2020-11" db="EMBL/GenBank/DDBJ databases">
        <authorList>
            <consortium name="DOE Joint Genome Institute"/>
            <person name="Ahrendt S."/>
            <person name="Riley R."/>
            <person name="Andreopoulos W."/>
            <person name="Labutti K."/>
            <person name="Pangilinan J."/>
            <person name="Ruiz-Duenas F.J."/>
            <person name="Barrasa J.M."/>
            <person name="Sanchez-Garcia M."/>
            <person name="Camarero S."/>
            <person name="Miyauchi S."/>
            <person name="Serrano A."/>
            <person name="Linde D."/>
            <person name="Babiker R."/>
            <person name="Drula E."/>
            <person name="Ayuso-Fernandez I."/>
            <person name="Pacheco R."/>
            <person name="Padilla G."/>
            <person name="Ferreira P."/>
            <person name="Barriuso J."/>
            <person name="Kellner H."/>
            <person name="Castanera R."/>
            <person name="Alfaro M."/>
            <person name="Ramirez L."/>
            <person name="Pisabarro A.G."/>
            <person name="Kuo A."/>
            <person name="Tritt A."/>
            <person name="Lipzen A."/>
            <person name="He G."/>
            <person name="Yan M."/>
            <person name="Ng V."/>
            <person name="Cullen D."/>
            <person name="Martin F."/>
            <person name="Rosso M.-N."/>
            <person name="Henrissat B."/>
            <person name="Hibbett D."/>
            <person name="Martinez A.T."/>
            <person name="Grigoriev I.V."/>
        </authorList>
    </citation>
    <scope>NUCLEOTIDE SEQUENCE</scope>
    <source>
        <strain evidence="2">MF-IS2</strain>
    </source>
</reference>
<evidence type="ECO:0000256" key="1">
    <source>
        <dbReference type="SAM" id="MobiDB-lite"/>
    </source>
</evidence>
<comment type="caution">
    <text evidence="2">The sequence shown here is derived from an EMBL/GenBank/DDBJ whole genome shotgun (WGS) entry which is preliminary data.</text>
</comment>
<dbReference type="AlphaFoldDB" id="A0A9P6C3T7"/>
<organism evidence="2 3">
    <name type="scientific">Macrolepiota fuliginosa MF-IS2</name>
    <dbReference type="NCBI Taxonomy" id="1400762"/>
    <lineage>
        <taxon>Eukaryota</taxon>
        <taxon>Fungi</taxon>
        <taxon>Dikarya</taxon>
        <taxon>Basidiomycota</taxon>
        <taxon>Agaricomycotina</taxon>
        <taxon>Agaricomycetes</taxon>
        <taxon>Agaricomycetidae</taxon>
        <taxon>Agaricales</taxon>
        <taxon>Agaricineae</taxon>
        <taxon>Agaricaceae</taxon>
        <taxon>Macrolepiota</taxon>
    </lineage>
</organism>
<sequence length="218" mass="23809">MSHISTASSNGRILHPDIPPPSVNAEHHPPPHSAPLALVPGESMGMGKGNTSPRGLWFFKKPNHNRTGSRSSTPSKLGGSPLMERSLSEPNSPTEPTSASAFYERAGTRPNYISKALELLDSSTVRFAGHEDDLSKFYDRYHKLFANGQPINGKIVRRDTPKPNAQDVARLLVRDIEAKLEEMDREMEILESDDSSSSAKASASKVRSITGPAYCLIF</sequence>
<protein>
    <submittedName>
        <fullName evidence="2">Uncharacterized protein</fullName>
    </submittedName>
</protein>
<keyword evidence="3" id="KW-1185">Reference proteome</keyword>
<feature type="compositionally biased region" description="Polar residues" evidence="1">
    <location>
        <begin position="88"/>
        <end position="99"/>
    </location>
</feature>
<feature type="compositionally biased region" description="Polar residues" evidence="1">
    <location>
        <begin position="65"/>
        <end position="75"/>
    </location>
</feature>
<evidence type="ECO:0000313" key="2">
    <source>
        <dbReference type="EMBL" id="KAF9450472.1"/>
    </source>
</evidence>
<proteinExistence type="predicted"/>
<evidence type="ECO:0000313" key="3">
    <source>
        <dbReference type="Proteomes" id="UP000807342"/>
    </source>
</evidence>
<feature type="compositionally biased region" description="Polar residues" evidence="1">
    <location>
        <begin position="1"/>
        <end position="11"/>
    </location>
</feature>
<feature type="region of interest" description="Disordered" evidence="1">
    <location>
        <begin position="1"/>
        <end position="99"/>
    </location>
</feature>
<name>A0A9P6C3T7_9AGAR</name>